<organism evidence="1 2">
    <name type="scientific">Dendrobium catenatum</name>
    <dbReference type="NCBI Taxonomy" id="906689"/>
    <lineage>
        <taxon>Eukaryota</taxon>
        <taxon>Viridiplantae</taxon>
        <taxon>Streptophyta</taxon>
        <taxon>Embryophyta</taxon>
        <taxon>Tracheophyta</taxon>
        <taxon>Spermatophyta</taxon>
        <taxon>Magnoliopsida</taxon>
        <taxon>Liliopsida</taxon>
        <taxon>Asparagales</taxon>
        <taxon>Orchidaceae</taxon>
        <taxon>Epidendroideae</taxon>
        <taxon>Malaxideae</taxon>
        <taxon>Dendrobiinae</taxon>
        <taxon>Dendrobium</taxon>
    </lineage>
</organism>
<gene>
    <name evidence="1" type="ORF">MA16_Dca005083</name>
</gene>
<name>A0A2I0WGX2_9ASPA</name>
<evidence type="ECO:0000313" key="1">
    <source>
        <dbReference type="EMBL" id="PKU74892.1"/>
    </source>
</evidence>
<keyword evidence="2" id="KW-1185">Reference proteome</keyword>
<accession>A0A2I0WGX2</accession>
<reference evidence="1 2" key="1">
    <citation type="journal article" date="2016" name="Sci. Rep.">
        <title>The Dendrobium catenatum Lindl. genome sequence provides insights into polysaccharide synthase, floral development and adaptive evolution.</title>
        <authorList>
            <person name="Zhang G.Q."/>
            <person name="Xu Q."/>
            <person name="Bian C."/>
            <person name="Tsai W.C."/>
            <person name="Yeh C.M."/>
            <person name="Liu K.W."/>
            <person name="Yoshida K."/>
            <person name="Zhang L.S."/>
            <person name="Chang S.B."/>
            <person name="Chen F."/>
            <person name="Shi Y."/>
            <person name="Su Y.Y."/>
            <person name="Zhang Y.Q."/>
            <person name="Chen L.J."/>
            <person name="Yin Y."/>
            <person name="Lin M."/>
            <person name="Huang H."/>
            <person name="Deng H."/>
            <person name="Wang Z.W."/>
            <person name="Zhu S.L."/>
            <person name="Zhao X."/>
            <person name="Deng C."/>
            <person name="Niu S.C."/>
            <person name="Huang J."/>
            <person name="Wang M."/>
            <person name="Liu G.H."/>
            <person name="Yang H.J."/>
            <person name="Xiao X.J."/>
            <person name="Hsiao Y.Y."/>
            <person name="Wu W.L."/>
            <person name="Chen Y.Y."/>
            <person name="Mitsuda N."/>
            <person name="Ohme-Takagi M."/>
            <person name="Luo Y.B."/>
            <person name="Van de Peer Y."/>
            <person name="Liu Z.J."/>
        </authorList>
    </citation>
    <scope>NUCLEOTIDE SEQUENCE [LARGE SCALE GENOMIC DNA]</scope>
    <source>
        <tissue evidence="1">The whole plant</tissue>
    </source>
</reference>
<protein>
    <submittedName>
        <fullName evidence="1">Uncharacterized protein</fullName>
    </submittedName>
</protein>
<proteinExistence type="predicted"/>
<sequence>MRFYDYPPRRKHRNEFPPTTLEKSVHRWSFAAFKCQERKSEFRNYTFGAGGSVVGARKPRIKARSAPGWLDSARRGGRQGLEAGEVRILALSLSLTEWRSRGVGVLEQGIGRAGGGTER</sequence>
<dbReference type="AlphaFoldDB" id="A0A2I0WGX2"/>
<evidence type="ECO:0000313" key="2">
    <source>
        <dbReference type="Proteomes" id="UP000233837"/>
    </source>
</evidence>
<dbReference type="EMBL" id="KZ502668">
    <property type="protein sequence ID" value="PKU74892.1"/>
    <property type="molecule type" value="Genomic_DNA"/>
</dbReference>
<reference evidence="1 2" key="2">
    <citation type="journal article" date="2017" name="Nature">
        <title>The Apostasia genome and the evolution of orchids.</title>
        <authorList>
            <person name="Zhang G.Q."/>
            <person name="Liu K.W."/>
            <person name="Li Z."/>
            <person name="Lohaus R."/>
            <person name="Hsiao Y.Y."/>
            <person name="Niu S.C."/>
            <person name="Wang J.Y."/>
            <person name="Lin Y.C."/>
            <person name="Xu Q."/>
            <person name="Chen L.J."/>
            <person name="Yoshida K."/>
            <person name="Fujiwara S."/>
            <person name="Wang Z.W."/>
            <person name="Zhang Y.Q."/>
            <person name="Mitsuda N."/>
            <person name="Wang M."/>
            <person name="Liu G.H."/>
            <person name="Pecoraro L."/>
            <person name="Huang H.X."/>
            <person name="Xiao X.J."/>
            <person name="Lin M."/>
            <person name="Wu X.Y."/>
            <person name="Wu W.L."/>
            <person name="Chen Y.Y."/>
            <person name="Chang S.B."/>
            <person name="Sakamoto S."/>
            <person name="Ohme-Takagi M."/>
            <person name="Yagi M."/>
            <person name="Zeng S.J."/>
            <person name="Shen C.Y."/>
            <person name="Yeh C.M."/>
            <person name="Luo Y.B."/>
            <person name="Tsai W.C."/>
            <person name="Van de Peer Y."/>
            <person name="Liu Z.J."/>
        </authorList>
    </citation>
    <scope>NUCLEOTIDE SEQUENCE [LARGE SCALE GENOMIC DNA]</scope>
    <source>
        <tissue evidence="1">The whole plant</tissue>
    </source>
</reference>
<dbReference type="Proteomes" id="UP000233837">
    <property type="component" value="Unassembled WGS sequence"/>
</dbReference>